<dbReference type="EMBL" id="CP009220">
    <property type="protein sequence ID" value="ALC04712.1"/>
    <property type="molecule type" value="Genomic_DNA"/>
</dbReference>
<accession>A0A0M4CUV8</accession>
<name>A0A0M4CUV8_9CORY</name>
<keyword evidence="1" id="KW-1133">Transmembrane helix</keyword>
<feature type="transmembrane region" description="Helical" evidence="1">
    <location>
        <begin position="6"/>
        <end position="28"/>
    </location>
</feature>
<keyword evidence="3" id="KW-1185">Reference proteome</keyword>
<feature type="transmembrane region" description="Helical" evidence="1">
    <location>
        <begin position="113"/>
        <end position="131"/>
    </location>
</feature>
<evidence type="ECO:0000256" key="1">
    <source>
        <dbReference type="SAM" id="Phobius"/>
    </source>
</evidence>
<feature type="transmembrane region" description="Helical" evidence="1">
    <location>
        <begin position="87"/>
        <end position="106"/>
    </location>
</feature>
<evidence type="ECO:0000313" key="3">
    <source>
        <dbReference type="Proteomes" id="UP000068067"/>
    </source>
</evidence>
<protein>
    <submittedName>
        <fullName evidence="2">Uncharacterized protein</fullName>
    </submittedName>
</protein>
<dbReference type="RefSeq" id="WP_053543895.1">
    <property type="nucleotide sequence ID" value="NZ_CP009220.1"/>
</dbReference>
<sequence>MDLLNAAIASSIMISIPSSVAFLIIFAVHKRTKEAPQSTTGKRQRPGIGLGMLIGFAAGLIIWLIWLSWGDYYVDSQNQPQGPYRPWQVVSCGATMVAATASLGLWTRWRTSGPFFTALGATAGFSFTWGMDALPHDSTGLSLFGLTLVIIGVGSGLTVTAALTAAIANAATALSNRNPKTSK</sequence>
<feature type="transmembrane region" description="Helical" evidence="1">
    <location>
        <begin position="143"/>
        <end position="174"/>
    </location>
</feature>
<dbReference type="STRING" id="931089.CDES_01160"/>
<proteinExistence type="predicted"/>
<keyword evidence="1" id="KW-0812">Transmembrane</keyword>
<dbReference type="PATRIC" id="fig|931089.4.peg.241"/>
<dbReference type="AlphaFoldDB" id="A0A0M4CUV8"/>
<dbReference type="OrthoDB" id="3789719at2"/>
<gene>
    <name evidence="2" type="ORF">CDES_01160</name>
</gene>
<organism evidence="2 3">
    <name type="scientific">Corynebacterium deserti GIMN1.010</name>
    <dbReference type="NCBI Taxonomy" id="931089"/>
    <lineage>
        <taxon>Bacteria</taxon>
        <taxon>Bacillati</taxon>
        <taxon>Actinomycetota</taxon>
        <taxon>Actinomycetes</taxon>
        <taxon>Mycobacteriales</taxon>
        <taxon>Corynebacteriaceae</taxon>
        <taxon>Corynebacterium</taxon>
    </lineage>
</organism>
<reference evidence="2 3" key="1">
    <citation type="submission" date="2014-08" db="EMBL/GenBank/DDBJ databases">
        <title>Complete genome sequence of Corynebacterium deserti GIMN1.010 (=DSM 45689), isolated from desert sand in western China.</title>
        <authorList>
            <person name="Ruckert C."/>
            <person name="Albersmeier A."/>
            <person name="Kalinowski J."/>
        </authorList>
    </citation>
    <scope>NUCLEOTIDE SEQUENCE [LARGE SCALE GENOMIC DNA]</scope>
    <source>
        <strain evidence="2 3">GIMN1.010</strain>
    </source>
</reference>
<feature type="transmembrane region" description="Helical" evidence="1">
    <location>
        <begin position="48"/>
        <end position="67"/>
    </location>
</feature>
<dbReference type="Proteomes" id="UP000068067">
    <property type="component" value="Chromosome"/>
</dbReference>
<keyword evidence="1" id="KW-0472">Membrane</keyword>
<evidence type="ECO:0000313" key="2">
    <source>
        <dbReference type="EMBL" id="ALC04712.1"/>
    </source>
</evidence>
<dbReference type="KEGG" id="cdx:CDES_01160"/>